<sequence>MEGPVQRIFKLNLIVMRLLGFYPPQKFKKIYQLYAYAVYVTFTIPVPTLAAVHLLVSDNVDLAQVGDGSFMMFQVGCFIAKLVPFIFHSEVIRKSIYMLEWPVFNNYSQKQEVIIEKGVKTCKRITWLFLGFCVTAATSWAVTPLFGSGHTFPIEIWLPFDATSNKNIYVFTYIFIASGVFNGGTSNGVIDPLVAGMACFAATQLRVLKDNLQNLGADAEEIVRASYNEENKQLKEKLRNDIIYNKIGECITHHAAIIKFIKHYEKVYSPVLFTQLMAAVVVVCLCCLELSLLEPTSFKFHVMIIFLLTMLLEIFLHCYFGSSLYDESNSLTTAIYMGTWYEYDLKCKKSLIILMERSKKPIMITAGIILESSLVTFTTILRRAYSLLAVLQNYKIDM</sequence>
<keyword evidence="3 10" id="KW-0716">Sensory transduction</keyword>
<comment type="subcellular location">
    <subcellularLocation>
        <location evidence="1 10">Cell membrane</location>
        <topology evidence="1 10">Multi-pass membrane protein</topology>
    </subcellularLocation>
</comment>
<gene>
    <name evidence="12" type="ORF">Zmor_002356</name>
</gene>
<evidence type="ECO:0000256" key="1">
    <source>
        <dbReference type="ARBA" id="ARBA00004651"/>
    </source>
</evidence>
<feature type="transmembrane region" description="Helical" evidence="10">
    <location>
        <begin position="167"/>
        <end position="184"/>
    </location>
</feature>
<feature type="coiled-coil region" evidence="11">
    <location>
        <begin position="205"/>
        <end position="237"/>
    </location>
</feature>
<comment type="caution">
    <text evidence="12">The sequence shown here is derived from an EMBL/GenBank/DDBJ whole genome shotgun (WGS) entry which is preliminary data.</text>
</comment>
<evidence type="ECO:0000256" key="7">
    <source>
        <dbReference type="ARBA" id="ARBA00023136"/>
    </source>
</evidence>
<dbReference type="PANTHER" id="PTHR21137">
    <property type="entry name" value="ODORANT RECEPTOR"/>
    <property type="match status" value="1"/>
</dbReference>
<feature type="transmembrane region" description="Helical" evidence="10">
    <location>
        <begin position="267"/>
        <end position="292"/>
    </location>
</feature>
<evidence type="ECO:0000313" key="12">
    <source>
        <dbReference type="EMBL" id="KAJ3666934.1"/>
    </source>
</evidence>
<evidence type="ECO:0000256" key="9">
    <source>
        <dbReference type="ARBA" id="ARBA00023224"/>
    </source>
</evidence>
<dbReference type="Pfam" id="PF02949">
    <property type="entry name" value="7tm_6"/>
    <property type="match status" value="1"/>
</dbReference>
<dbReference type="GO" id="GO:0004984">
    <property type="term" value="F:olfactory receptor activity"/>
    <property type="evidence" value="ECO:0007669"/>
    <property type="project" value="InterPro"/>
</dbReference>
<dbReference type="GO" id="GO:0007165">
    <property type="term" value="P:signal transduction"/>
    <property type="evidence" value="ECO:0007669"/>
    <property type="project" value="UniProtKB-KW"/>
</dbReference>
<evidence type="ECO:0000256" key="4">
    <source>
        <dbReference type="ARBA" id="ARBA00022692"/>
    </source>
</evidence>
<comment type="similarity">
    <text evidence="10">Belongs to the insect chemoreceptor superfamily. Heteromeric odorant receptor channel (TC 1.A.69) family.</text>
</comment>
<name>A0AA38J6A9_9CUCU</name>
<evidence type="ECO:0000256" key="10">
    <source>
        <dbReference type="RuleBase" id="RU351113"/>
    </source>
</evidence>
<evidence type="ECO:0000313" key="13">
    <source>
        <dbReference type="Proteomes" id="UP001168821"/>
    </source>
</evidence>
<dbReference type="PANTHER" id="PTHR21137:SF35">
    <property type="entry name" value="ODORANT RECEPTOR 19A-RELATED"/>
    <property type="match status" value="1"/>
</dbReference>
<keyword evidence="8 10" id="KW-0675">Receptor</keyword>
<protein>
    <recommendedName>
        <fullName evidence="10">Odorant receptor</fullName>
    </recommendedName>
</protein>
<evidence type="ECO:0000256" key="2">
    <source>
        <dbReference type="ARBA" id="ARBA00022475"/>
    </source>
</evidence>
<keyword evidence="13" id="KW-1185">Reference proteome</keyword>
<dbReference type="InterPro" id="IPR004117">
    <property type="entry name" value="7tm6_olfct_rcpt"/>
</dbReference>
<feature type="transmembrane region" description="Helical" evidence="10">
    <location>
        <begin position="298"/>
        <end position="320"/>
    </location>
</feature>
<dbReference type="Proteomes" id="UP001168821">
    <property type="component" value="Unassembled WGS sequence"/>
</dbReference>
<keyword evidence="6 10" id="KW-1133">Transmembrane helix</keyword>
<accession>A0AA38J6A9</accession>
<dbReference type="EMBL" id="JALNTZ010000001">
    <property type="protein sequence ID" value="KAJ3666934.1"/>
    <property type="molecule type" value="Genomic_DNA"/>
</dbReference>
<feature type="transmembrane region" description="Helical" evidence="10">
    <location>
        <begin position="68"/>
        <end position="87"/>
    </location>
</feature>
<evidence type="ECO:0000256" key="6">
    <source>
        <dbReference type="ARBA" id="ARBA00022989"/>
    </source>
</evidence>
<reference evidence="12" key="1">
    <citation type="journal article" date="2023" name="G3 (Bethesda)">
        <title>Whole genome assemblies of Zophobas morio and Tenebrio molitor.</title>
        <authorList>
            <person name="Kaur S."/>
            <person name="Stinson S.A."/>
            <person name="diCenzo G.C."/>
        </authorList>
    </citation>
    <scope>NUCLEOTIDE SEQUENCE</scope>
    <source>
        <strain evidence="12">QUZm001</strain>
    </source>
</reference>
<evidence type="ECO:0000256" key="5">
    <source>
        <dbReference type="ARBA" id="ARBA00022725"/>
    </source>
</evidence>
<evidence type="ECO:0000256" key="8">
    <source>
        <dbReference type="ARBA" id="ARBA00023170"/>
    </source>
</evidence>
<keyword evidence="4 10" id="KW-0812">Transmembrane</keyword>
<evidence type="ECO:0000256" key="11">
    <source>
        <dbReference type="SAM" id="Coils"/>
    </source>
</evidence>
<keyword evidence="9 10" id="KW-0807">Transducer</keyword>
<feature type="transmembrane region" description="Helical" evidence="10">
    <location>
        <begin position="127"/>
        <end position="147"/>
    </location>
</feature>
<keyword evidence="2" id="KW-1003">Cell membrane</keyword>
<dbReference type="AlphaFoldDB" id="A0AA38J6A9"/>
<dbReference type="GO" id="GO:0005886">
    <property type="term" value="C:plasma membrane"/>
    <property type="evidence" value="ECO:0007669"/>
    <property type="project" value="UniProtKB-SubCell"/>
</dbReference>
<keyword evidence="5 10" id="KW-0552">Olfaction</keyword>
<evidence type="ECO:0000256" key="3">
    <source>
        <dbReference type="ARBA" id="ARBA00022606"/>
    </source>
</evidence>
<comment type="caution">
    <text evidence="10">Lacks conserved residue(s) required for the propagation of feature annotation.</text>
</comment>
<keyword evidence="7 10" id="KW-0472">Membrane</keyword>
<feature type="transmembrane region" description="Helical" evidence="10">
    <location>
        <begin position="33"/>
        <end position="56"/>
    </location>
</feature>
<keyword evidence="11" id="KW-0175">Coiled coil</keyword>
<dbReference type="GO" id="GO:0005549">
    <property type="term" value="F:odorant binding"/>
    <property type="evidence" value="ECO:0007669"/>
    <property type="project" value="InterPro"/>
</dbReference>
<organism evidence="12 13">
    <name type="scientific">Zophobas morio</name>
    <dbReference type="NCBI Taxonomy" id="2755281"/>
    <lineage>
        <taxon>Eukaryota</taxon>
        <taxon>Metazoa</taxon>
        <taxon>Ecdysozoa</taxon>
        <taxon>Arthropoda</taxon>
        <taxon>Hexapoda</taxon>
        <taxon>Insecta</taxon>
        <taxon>Pterygota</taxon>
        <taxon>Neoptera</taxon>
        <taxon>Endopterygota</taxon>
        <taxon>Coleoptera</taxon>
        <taxon>Polyphaga</taxon>
        <taxon>Cucujiformia</taxon>
        <taxon>Tenebrionidae</taxon>
        <taxon>Zophobas</taxon>
    </lineage>
</organism>
<proteinExistence type="inferred from homology"/>